<evidence type="ECO:0000256" key="1">
    <source>
        <dbReference type="ARBA" id="ARBA00004141"/>
    </source>
</evidence>
<keyword evidence="3 6" id="KW-0812">Transmembrane</keyword>
<feature type="transmembrane region" description="Helical" evidence="8">
    <location>
        <begin position="262"/>
        <end position="283"/>
    </location>
</feature>
<dbReference type="GO" id="GO:0016020">
    <property type="term" value="C:membrane"/>
    <property type="evidence" value="ECO:0007669"/>
    <property type="project" value="UniProtKB-SubCell"/>
</dbReference>
<evidence type="ECO:0000256" key="3">
    <source>
        <dbReference type="ARBA" id="ARBA00022692"/>
    </source>
</evidence>
<feature type="transmembrane region" description="Helical" evidence="8">
    <location>
        <begin position="530"/>
        <end position="550"/>
    </location>
</feature>
<feature type="compositionally biased region" description="Basic and acidic residues" evidence="7">
    <location>
        <begin position="569"/>
        <end position="582"/>
    </location>
</feature>
<dbReference type="AlphaFoldDB" id="A0AAW0DW23"/>
<dbReference type="InterPro" id="IPR018456">
    <property type="entry name" value="PTR2_symporter_CS"/>
</dbReference>
<evidence type="ECO:0000256" key="2">
    <source>
        <dbReference type="ARBA" id="ARBA00005982"/>
    </source>
</evidence>
<evidence type="ECO:0000256" key="6">
    <source>
        <dbReference type="RuleBase" id="RU003755"/>
    </source>
</evidence>
<dbReference type="InterPro" id="IPR000109">
    <property type="entry name" value="POT_fam"/>
</dbReference>
<keyword evidence="10" id="KW-1185">Reference proteome</keyword>
<evidence type="ECO:0000256" key="4">
    <source>
        <dbReference type="ARBA" id="ARBA00022989"/>
    </source>
</evidence>
<name>A0AAW0DW23_9AGAR</name>
<dbReference type="PROSITE" id="PS01023">
    <property type="entry name" value="PTR2_2"/>
    <property type="match status" value="1"/>
</dbReference>
<keyword evidence="4 8" id="KW-1133">Transmembrane helix</keyword>
<dbReference type="GO" id="GO:0022857">
    <property type="term" value="F:transmembrane transporter activity"/>
    <property type="evidence" value="ECO:0007669"/>
    <property type="project" value="InterPro"/>
</dbReference>
<proteinExistence type="inferred from homology"/>
<dbReference type="EMBL" id="JAWWNJ010000005">
    <property type="protein sequence ID" value="KAK7055614.1"/>
    <property type="molecule type" value="Genomic_DNA"/>
</dbReference>
<feature type="transmembrane region" description="Helical" evidence="8">
    <location>
        <begin position="238"/>
        <end position="256"/>
    </location>
</feature>
<evidence type="ECO:0000313" key="9">
    <source>
        <dbReference type="EMBL" id="KAK7055614.1"/>
    </source>
</evidence>
<keyword evidence="6" id="KW-0813">Transport</keyword>
<protein>
    <submittedName>
        <fullName evidence="9">POT family-domain-containing protein</fullName>
    </submittedName>
</protein>
<dbReference type="GO" id="GO:0006857">
    <property type="term" value="P:oligopeptide transport"/>
    <property type="evidence" value="ECO:0007669"/>
    <property type="project" value="InterPro"/>
</dbReference>
<dbReference type="PANTHER" id="PTHR11654">
    <property type="entry name" value="OLIGOPEPTIDE TRANSPORTER-RELATED"/>
    <property type="match status" value="1"/>
</dbReference>
<feature type="transmembrane region" description="Helical" evidence="8">
    <location>
        <begin position="118"/>
        <end position="137"/>
    </location>
</feature>
<gene>
    <name evidence="9" type="ORF">R3P38DRAFT_2848097</name>
</gene>
<dbReference type="Proteomes" id="UP001362999">
    <property type="component" value="Unassembled WGS sequence"/>
</dbReference>
<reference evidence="9 10" key="1">
    <citation type="journal article" date="2024" name="J Genomics">
        <title>Draft genome sequencing and assembly of Favolaschia claudopus CIRM-BRFM 2984 isolated from oak limbs.</title>
        <authorList>
            <person name="Navarro D."/>
            <person name="Drula E."/>
            <person name="Chaduli D."/>
            <person name="Cazenave R."/>
            <person name="Ahrendt S."/>
            <person name="Wang J."/>
            <person name="Lipzen A."/>
            <person name="Daum C."/>
            <person name="Barry K."/>
            <person name="Grigoriev I.V."/>
            <person name="Favel A."/>
            <person name="Rosso M.N."/>
            <person name="Martin F."/>
        </authorList>
    </citation>
    <scope>NUCLEOTIDE SEQUENCE [LARGE SCALE GENOMIC DNA]</scope>
    <source>
        <strain evidence="9 10">CIRM-BRFM 2984</strain>
    </source>
</reference>
<feature type="region of interest" description="Disordered" evidence="7">
    <location>
        <begin position="565"/>
        <end position="593"/>
    </location>
</feature>
<dbReference type="InterPro" id="IPR036259">
    <property type="entry name" value="MFS_trans_sf"/>
</dbReference>
<comment type="subcellular location">
    <subcellularLocation>
        <location evidence="1 6">Membrane</location>
        <topology evidence="1 6">Multi-pass membrane protein</topology>
    </subcellularLocation>
</comment>
<evidence type="ECO:0000256" key="5">
    <source>
        <dbReference type="ARBA" id="ARBA00023136"/>
    </source>
</evidence>
<organism evidence="9 10">
    <name type="scientific">Favolaschia claudopus</name>
    <dbReference type="NCBI Taxonomy" id="2862362"/>
    <lineage>
        <taxon>Eukaryota</taxon>
        <taxon>Fungi</taxon>
        <taxon>Dikarya</taxon>
        <taxon>Basidiomycota</taxon>
        <taxon>Agaricomycotina</taxon>
        <taxon>Agaricomycetes</taxon>
        <taxon>Agaricomycetidae</taxon>
        <taxon>Agaricales</taxon>
        <taxon>Marasmiineae</taxon>
        <taxon>Mycenaceae</taxon>
        <taxon>Favolaschia</taxon>
    </lineage>
</organism>
<comment type="caution">
    <text evidence="9">The sequence shown here is derived from an EMBL/GenBank/DDBJ whole genome shotgun (WGS) entry which is preliminary data.</text>
</comment>
<dbReference type="Gene3D" id="1.20.1250.20">
    <property type="entry name" value="MFS general substrate transporter like domains"/>
    <property type="match status" value="1"/>
</dbReference>
<keyword evidence="5 8" id="KW-0472">Membrane</keyword>
<feature type="transmembrane region" description="Helical" evidence="8">
    <location>
        <begin position="174"/>
        <end position="193"/>
    </location>
</feature>
<comment type="similarity">
    <text evidence="2 6">Belongs to the major facilitator superfamily. Proton-dependent oligopeptide transporter (POT/PTR) (TC 2.A.17) family.</text>
</comment>
<dbReference type="Pfam" id="PF00854">
    <property type="entry name" value="PTR2"/>
    <property type="match status" value="1"/>
</dbReference>
<feature type="transmembrane region" description="Helical" evidence="8">
    <location>
        <begin position="501"/>
        <end position="524"/>
    </location>
</feature>
<evidence type="ECO:0000256" key="7">
    <source>
        <dbReference type="SAM" id="MobiDB-lite"/>
    </source>
</evidence>
<dbReference type="SUPFAM" id="SSF103473">
    <property type="entry name" value="MFS general substrate transporter"/>
    <property type="match status" value="1"/>
</dbReference>
<accession>A0AAW0DW23</accession>
<sequence>MSPIDLSIVQVAIEDPSKYGSQRSIPISYHDSSHSAESVAVQTLPSIVHPPTNQELETLRRIGGKIPLGAWLVAIIGFAERFSYYGVTTPLQNYIQNARDDPLRHGALGLGQSSATRLSYFLTFLVYATSFGGAIVADGWLGRYKSLTFFASVYALGILILFITSLPVSLNHGAGLGGLIAAIIIFGVGAGGMKSNLAPFIADQCAEPSASSLRVIETSTGERVIVDQALTLQRIYSIYYWCGNVGSLSGVATALLERHVDFWAAFLLPFCSIWVAFALLVLGNRKFVKPPAKGTILPQAMKAFWFGARGGFKMDAAMPAAQLSKHQRVVPWEDTFIHELKRGLLACRVFLAWPILLLCQSQISNNLVSQAATMETRGVPNDLISFLNPVSVIVLLPLAEQLLYPALRKAKITFSPINRMALGFLFESFAQAYASGIQHLVYTAGPCYDAPLKCAPNPGPNHANVWVQTPIYVLEGLGEVFSSPSAYEYAYDAAPPSMKSLLQAVLVGMGALAVLLGLAISPLYRDPLLVVSYAVLSGSMFVTTVVYFCAFRTHGGAGMADTSGVVHSAGEDKEGPVEKESGGEAVQRSSTTL</sequence>
<evidence type="ECO:0000256" key="8">
    <source>
        <dbReference type="SAM" id="Phobius"/>
    </source>
</evidence>
<feature type="transmembrane region" description="Helical" evidence="8">
    <location>
        <begin position="149"/>
        <end position="168"/>
    </location>
</feature>
<evidence type="ECO:0000313" key="10">
    <source>
        <dbReference type="Proteomes" id="UP001362999"/>
    </source>
</evidence>